<evidence type="ECO:0000256" key="2">
    <source>
        <dbReference type="ARBA" id="ARBA00006275"/>
    </source>
</evidence>
<evidence type="ECO:0000256" key="4">
    <source>
        <dbReference type="ARBA" id="ARBA00023136"/>
    </source>
</evidence>
<evidence type="ECO:0000256" key="3">
    <source>
        <dbReference type="ARBA" id="ARBA00022729"/>
    </source>
</evidence>
<dbReference type="GO" id="GO:0009279">
    <property type="term" value="C:cell outer membrane"/>
    <property type="evidence" value="ECO:0007669"/>
    <property type="project" value="UniProtKB-SubCell"/>
</dbReference>
<protein>
    <recommendedName>
        <fullName evidence="10">RagB/SusD family nutrient uptake outer membrane protein</fullName>
    </recommendedName>
</protein>
<evidence type="ECO:0000256" key="5">
    <source>
        <dbReference type="ARBA" id="ARBA00023237"/>
    </source>
</evidence>
<dbReference type="Pfam" id="PF07980">
    <property type="entry name" value="SusD_RagB"/>
    <property type="match status" value="1"/>
</dbReference>
<gene>
    <name evidence="8" type="ORF">BTO13_10780</name>
</gene>
<dbReference type="InterPro" id="IPR011990">
    <property type="entry name" value="TPR-like_helical_dom_sf"/>
</dbReference>
<evidence type="ECO:0000259" key="7">
    <source>
        <dbReference type="Pfam" id="PF14322"/>
    </source>
</evidence>
<keyword evidence="3" id="KW-0732">Signal</keyword>
<evidence type="ECO:0000256" key="1">
    <source>
        <dbReference type="ARBA" id="ARBA00004442"/>
    </source>
</evidence>
<dbReference type="Pfam" id="PF14322">
    <property type="entry name" value="SusD-like_3"/>
    <property type="match status" value="1"/>
</dbReference>
<organism evidence="8 9">
    <name type="scientific">Polaribacter gangjinensis</name>
    <dbReference type="NCBI Taxonomy" id="574710"/>
    <lineage>
        <taxon>Bacteria</taxon>
        <taxon>Pseudomonadati</taxon>
        <taxon>Bacteroidota</taxon>
        <taxon>Flavobacteriia</taxon>
        <taxon>Flavobacteriales</taxon>
        <taxon>Flavobacteriaceae</taxon>
    </lineage>
</organism>
<dbReference type="InterPro" id="IPR012944">
    <property type="entry name" value="SusD_RagB_dom"/>
</dbReference>
<accession>A0A2S7WDI2</accession>
<proteinExistence type="inferred from homology"/>
<keyword evidence="9" id="KW-1185">Reference proteome</keyword>
<feature type="domain" description="SusD-like N-terminal" evidence="7">
    <location>
        <begin position="75"/>
        <end position="193"/>
    </location>
</feature>
<dbReference type="Gene3D" id="1.25.40.390">
    <property type="match status" value="1"/>
</dbReference>
<dbReference type="EMBL" id="MSCL01000001">
    <property type="protein sequence ID" value="PQJ75679.1"/>
    <property type="molecule type" value="Genomic_DNA"/>
</dbReference>
<evidence type="ECO:0000313" key="8">
    <source>
        <dbReference type="EMBL" id="PQJ75679.1"/>
    </source>
</evidence>
<feature type="domain" description="RagB/SusD" evidence="6">
    <location>
        <begin position="345"/>
        <end position="512"/>
    </location>
</feature>
<evidence type="ECO:0000313" key="9">
    <source>
        <dbReference type="Proteomes" id="UP000237608"/>
    </source>
</evidence>
<dbReference type="Proteomes" id="UP000237608">
    <property type="component" value="Unassembled WGS sequence"/>
</dbReference>
<dbReference type="AlphaFoldDB" id="A0A2S7WDI2"/>
<reference evidence="8 9" key="1">
    <citation type="submission" date="2016-12" db="EMBL/GenBank/DDBJ databases">
        <title>Trade-off between light-utilization and light-protection in marine flavobacteria.</title>
        <authorList>
            <person name="Kumagai Y."/>
            <person name="Yoshizawa S."/>
            <person name="Kogure K."/>
            <person name="Iwasaki W."/>
        </authorList>
    </citation>
    <scope>NUCLEOTIDE SEQUENCE [LARGE SCALE GENOMIC DNA]</scope>
    <source>
        <strain evidence="8 9">KCTC 22729</strain>
    </source>
</reference>
<dbReference type="SUPFAM" id="SSF48452">
    <property type="entry name" value="TPR-like"/>
    <property type="match status" value="1"/>
</dbReference>
<name>A0A2S7WDI2_9FLAO</name>
<evidence type="ECO:0000259" key="6">
    <source>
        <dbReference type="Pfam" id="PF07980"/>
    </source>
</evidence>
<sequence>MVTTDSYYKTPEEAEIALTGVYHILSATAVQNFGNNSTFSRSLMVMLNGATDEVLAVNNQFEPEHRVWGNGTFTAQSNFVNETWVFLYSGISRANYLIDRIEAIEGFTGNRKNEIIAEARFMRGFYHMILSMMHGGIPVYDGVGQDITKPRSTIQEVYDLILADYKFAYETLQDRAQVQGRANKWTAAGFLAKAHTYLASAKNSGLNGFIDINSFDWVDSDQHYREALTYTQAIVSNSGYVLIPRYDYLFRESTKQHQYQETLLAAEASTSATRDAIHLLANTFLPQGNQNVTGGGFGWFRPTDELHKKYVVGDFRRDHNLTGNLNSVNNFEMIEGVKYFVPRTLPNTNQGYYSIGKYRMIDPALKLLPKWASTMNLPILRFADVLLMHAEAQYFTGNEAGARTTLSTIRQRAVTAGTTVTALNDAYRKANFVDELLEERSRELCFENWRRIDLARFNKFDQTINGLSTTEGFYNRVTVPIIQTNWRPERVWFPIPIIQIDLNKNLVPNQGY</sequence>
<keyword evidence="4" id="KW-0472">Membrane</keyword>
<keyword evidence="5" id="KW-0998">Cell outer membrane</keyword>
<comment type="subcellular location">
    <subcellularLocation>
        <location evidence="1">Cell outer membrane</location>
    </subcellularLocation>
</comment>
<dbReference type="InterPro" id="IPR033985">
    <property type="entry name" value="SusD-like_N"/>
</dbReference>
<comment type="similarity">
    <text evidence="2">Belongs to the SusD family.</text>
</comment>
<evidence type="ECO:0008006" key="10">
    <source>
        <dbReference type="Google" id="ProtNLM"/>
    </source>
</evidence>
<comment type="caution">
    <text evidence="8">The sequence shown here is derived from an EMBL/GenBank/DDBJ whole genome shotgun (WGS) entry which is preliminary data.</text>
</comment>